<dbReference type="Pfam" id="PF01527">
    <property type="entry name" value="HTH_Tnp_1"/>
    <property type="match status" value="1"/>
</dbReference>
<evidence type="ECO:0000313" key="2">
    <source>
        <dbReference type="Proteomes" id="UP000183417"/>
    </source>
</evidence>
<organism evidence="1 2">
    <name type="scientific">Delftia lacustris</name>
    <dbReference type="NCBI Taxonomy" id="558537"/>
    <lineage>
        <taxon>Bacteria</taxon>
        <taxon>Pseudomonadati</taxon>
        <taxon>Pseudomonadota</taxon>
        <taxon>Betaproteobacteria</taxon>
        <taxon>Burkholderiales</taxon>
        <taxon>Comamonadaceae</taxon>
        <taxon>Delftia</taxon>
    </lineage>
</organism>
<dbReference type="AlphaFoldDB" id="A0A1H3UIS6"/>
<dbReference type="InterPro" id="IPR009057">
    <property type="entry name" value="Homeodomain-like_sf"/>
</dbReference>
<accession>A0A1H3UIS6</accession>
<dbReference type="GO" id="GO:0003677">
    <property type="term" value="F:DNA binding"/>
    <property type="evidence" value="ECO:0007669"/>
    <property type="project" value="InterPro"/>
</dbReference>
<name>A0A1H3UIS6_9BURK</name>
<dbReference type="SUPFAM" id="SSF46689">
    <property type="entry name" value="Homeodomain-like"/>
    <property type="match status" value="1"/>
</dbReference>
<sequence length="47" mass="5437">MERRRTFSREFKLEAVKLVVERGVSVAQAAKDLDVHENVLRCHGPMK</sequence>
<dbReference type="Proteomes" id="UP000183417">
    <property type="component" value="Unassembled WGS sequence"/>
</dbReference>
<reference evidence="1 2" key="1">
    <citation type="submission" date="2016-10" db="EMBL/GenBank/DDBJ databases">
        <authorList>
            <person name="de Groot N.N."/>
        </authorList>
    </citation>
    <scope>NUCLEOTIDE SEQUENCE [LARGE SCALE GENOMIC DNA]</scope>
    <source>
        <strain evidence="1 2">LMG 24775</strain>
    </source>
</reference>
<protein>
    <submittedName>
        <fullName evidence="1">Transposase</fullName>
    </submittedName>
</protein>
<proteinExistence type="predicted"/>
<dbReference type="GO" id="GO:0006313">
    <property type="term" value="P:DNA transposition"/>
    <property type="evidence" value="ECO:0007669"/>
    <property type="project" value="InterPro"/>
</dbReference>
<dbReference type="GO" id="GO:0004803">
    <property type="term" value="F:transposase activity"/>
    <property type="evidence" value="ECO:0007669"/>
    <property type="project" value="InterPro"/>
</dbReference>
<gene>
    <name evidence="1" type="ORF">SAMN05421547_14814</name>
</gene>
<dbReference type="InterPro" id="IPR002514">
    <property type="entry name" value="Transposase_8"/>
</dbReference>
<dbReference type="EMBL" id="FNPE01000048">
    <property type="protein sequence ID" value="SDZ62373.1"/>
    <property type="molecule type" value="Genomic_DNA"/>
</dbReference>
<evidence type="ECO:0000313" key="1">
    <source>
        <dbReference type="EMBL" id="SDZ62373.1"/>
    </source>
</evidence>
<dbReference type="Gene3D" id="1.10.10.60">
    <property type="entry name" value="Homeodomain-like"/>
    <property type="match status" value="1"/>
</dbReference>